<keyword evidence="3" id="KW-1185">Reference proteome</keyword>
<dbReference type="EMBL" id="JACGCM010000119">
    <property type="protein sequence ID" value="KAF6176160.1"/>
    <property type="molecule type" value="Genomic_DNA"/>
</dbReference>
<reference evidence="2 3" key="1">
    <citation type="journal article" date="2020" name="IScience">
        <title>Genome Sequencing of the Endangered Kingdonia uniflora (Circaeasteraceae, Ranunculales) Reveals Potential Mechanisms of Evolutionary Specialization.</title>
        <authorList>
            <person name="Sun Y."/>
            <person name="Deng T."/>
            <person name="Zhang A."/>
            <person name="Moore M.J."/>
            <person name="Landis J.B."/>
            <person name="Lin N."/>
            <person name="Zhang H."/>
            <person name="Zhang X."/>
            <person name="Huang J."/>
            <person name="Zhang X."/>
            <person name="Sun H."/>
            <person name="Wang H."/>
        </authorList>
    </citation>
    <scope>NUCLEOTIDE SEQUENCE [LARGE SCALE GENOMIC DNA]</scope>
    <source>
        <strain evidence="2">TB1705</strain>
        <tissue evidence="2">Leaf</tissue>
    </source>
</reference>
<dbReference type="AlphaFoldDB" id="A0A7J7P9Z2"/>
<sequence length="132" mass="13985">MGSERRSNWSVYDGVKTIPSTPEALMAEINSAITTLEYSNATSLLQYPPSTSPSPSSSSSKTKSSPKPDYDARLADEAYKAGCAAIAANKLDSALQSLQISLSKCPPERTSAVAKLQSLITITSQQLQSPNS</sequence>
<organism evidence="2 3">
    <name type="scientific">Kingdonia uniflora</name>
    <dbReference type="NCBI Taxonomy" id="39325"/>
    <lineage>
        <taxon>Eukaryota</taxon>
        <taxon>Viridiplantae</taxon>
        <taxon>Streptophyta</taxon>
        <taxon>Embryophyta</taxon>
        <taxon>Tracheophyta</taxon>
        <taxon>Spermatophyta</taxon>
        <taxon>Magnoliopsida</taxon>
        <taxon>Ranunculales</taxon>
        <taxon>Circaeasteraceae</taxon>
        <taxon>Kingdonia</taxon>
    </lineage>
</organism>
<gene>
    <name evidence="2" type="ORF">GIB67_023451</name>
</gene>
<accession>A0A7J7P9Z2</accession>
<evidence type="ECO:0000256" key="1">
    <source>
        <dbReference type="SAM" id="MobiDB-lite"/>
    </source>
</evidence>
<evidence type="ECO:0000313" key="2">
    <source>
        <dbReference type="EMBL" id="KAF6176160.1"/>
    </source>
</evidence>
<evidence type="ECO:0000313" key="3">
    <source>
        <dbReference type="Proteomes" id="UP000541444"/>
    </source>
</evidence>
<feature type="compositionally biased region" description="Low complexity" evidence="1">
    <location>
        <begin position="53"/>
        <end position="65"/>
    </location>
</feature>
<dbReference type="OrthoDB" id="1910345at2759"/>
<feature type="region of interest" description="Disordered" evidence="1">
    <location>
        <begin position="44"/>
        <end position="73"/>
    </location>
</feature>
<comment type="caution">
    <text evidence="2">The sequence shown here is derived from an EMBL/GenBank/DDBJ whole genome shotgun (WGS) entry which is preliminary data.</text>
</comment>
<dbReference type="Proteomes" id="UP000541444">
    <property type="component" value="Unassembled WGS sequence"/>
</dbReference>
<proteinExistence type="predicted"/>
<name>A0A7J7P9Z2_9MAGN</name>
<protein>
    <submittedName>
        <fullName evidence="2">Uncharacterized protein</fullName>
    </submittedName>
</protein>